<sequence length="207" mass="22159">MINESSSACSAQRSSAGSPLPPPGSLPSIPAAVLLVGRGAALLTGTCHDHSPVTCSRRSTRIWHQALCREPIAEEPELSGVSPHARAPRTGAKLTFHISRRAGGPRRVLRPARAVAPRRRPPVMYFKALACLRAEGGVLLRCVPAPRSVTRAHAEQASRSHIRVLLKRCQGSLSEHGWLAERRPRTDVISVRLGSCSAEPSVTSEGV</sequence>
<dbReference type="EMBL" id="SRLO01000413">
    <property type="protein sequence ID" value="TNN57113.1"/>
    <property type="molecule type" value="Genomic_DNA"/>
</dbReference>
<comment type="caution">
    <text evidence="2">The sequence shown here is derived from an EMBL/GenBank/DDBJ whole genome shotgun (WGS) entry which is preliminary data.</text>
</comment>
<name>A0A4Z2GWG6_9TELE</name>
<gene>
    <name evidence="2" type="ORF">EYF80_032698</name>
</gene>
<dbReference type="AlphaFoldDB" id="A0A4Z2GWG6"/>
<dbReference type="Proteomes" id="UP000314294">
    <property type="component" value="Unassembled WGS sequence"/>
</dbReference>
<protein>
    <submittedName>
        <fullName evidence="2">Uncharacterized protein</fullName>
    </submittedName>
</protein>
<evidence type="ECO:0000313" key="3">
    <source>
        <dbReference type="Proteomes" id="UP000314294"/>
    </source>
</evidence>
<proteinExistence type="predicted"/>
<accession>A0A4Z2GWG6</accession>
<feature type="compositionally biased region" description="Low complexity" evidence="1">
    <location>
        <begin position="1"/>
        <end position="18"/>
    </location>
</feature>
<reference evidence="2 3" key="1">
    <citation type="submission" date="2019-03" db="EMBL/GenBank/DDBJ databases">
        <title>First draft genome of Liparis tanakae, snailfish: a comprehensive survey of snailfish specific genes.</title>
        <authorList>
            <person name="Kim W."/>
            <person name="Song I."/>
            <person name="Jeong J.-H."/>
            <person name="Kim D."/>
            <person name="Kim S."/>
            <person name="Ryu S."/>
            <person name="Song J.Y."/>
            <person name="Lee S.K."/>
        </authorList>
    </citation>
    <scope>NUCLEOTIDE SEQUENCE [LARGE SCALE GENOMIC DNA]</scope>
    <source>
        <tissue evidence="2">Muscle</tissue>
    </source>
</reference>
<evidence type="ECO:0000313" key="2">
    <source>
        <dbReference type="EMBL" id="TNN57113.1"/>
    </source>
</evidence>
<evidence type="ECO:0000256" key="1">
    <source>
        <dbReference type="SAM" id="MobiDB-lite"/>
    </source>
</evidence>
<feature type="region of interest" description="Disordered" evidence="1">
    <location>
        <begin position="1"/>
        <end position="24"/>
    </location>
</feature>
<organism evidence="2 3">
    <name type="scientific">Liparis tanakae</name>
    <name type="common">Tanaka's snailfish</name>
    <dbReference type="NCBI Taxonomy" id="230148"/>
    <lineage>
        <taxon>Eukaryota</taxon>
        <taxon>Metazoa</taxon>
        <taxon>Chordata</taxon>
        <taxon>Craniata</taxon>
        <taxon>Vertebrata</taxon>
        <taxon>Euteleostomi</taxon>
        <taxon>Actinopterygii</taxon>
        <taxon>Neopterygii</taxon>
        <taxon>Teleostei</taxon>
        <taxon>Neoteleostei</taxon>
        <taxon>Acanthomorphata</taxon>
        <taxon>Eupercaria</taxon>
        <taxon>Perciformes</taxon>
        <taxon>Cottioidei</taxon>
        <taxon>Cottales</taxon>
        <taxon>Liparidae</taxon>
        <taxon>Liparis</taxon>
    </lineage>
</organism>
<keyword evidence="3" id="KW-1185">Reference proteome</keyword>